<dbReference type="EMBL" id="KQ979205">
    <property type="protein sequence ID" value="KYN22252.1"/>
    <property type="molecule type" value="Genomic_DNA"/>
</dbReference>
<evidence type="ECO:0000313" key="2">
    <source>
        <dbReference type="EMBL" id="KYN22252.1"/>
    </source>
</evidence>
<organism evidence="2 3">
    <name type="scientific">Trachymyrmex cornetzi</name>
    <dbReference type="NCBI Taxonomy" id="471704"/>
    <lineage>
        <taxon>Eukaryota</taxon>
        <taxon>Metazoa</taxon>
        <taxon>Ecdysozoa</taxon>
        <taxon>Arthropoda</taxon>
        <taxon>Hexapoda</taxon>
        <taxon>Insecta</taxon>
        <taxon>Pterygota</taxon>
        <taxon>Neoptera</taxon>
        <taxon>Endopterygota</taxon>
        <taxon>Hymenoptera</taxon>
        <taxon>Apocrita</taxon>
        <taxon>Aculeata</taxon>
        <taxon>Formicoidea</taxon>
        <taxon>Formicidae</taxon>
        <taxon>Myrmicinae</taxon>
        <taxon>Trachymyrmex</taxon>
    </lineage>
</organism>
<dbReference type="AlphaFoldDB" id="A0A151JAT9"/>
<gene>
    <name evidence="2" type="ORF">ALC57_05353</name>
</gene>
<keyword evidence="3" id="KW-1185">Reference proteome</keyword>
<sequence length="421" mass="48373">MAGELEKQLAVERNEIINNHPYITVVADGSWAKRSYGRDSAYDSLSGVVAIVGYRTRKVLFVGIRNKFCRVCHMTERECLEVKRHKCYKNFDRNVSSARMESDAIAEGFTRSIAMHGVIFRTLIADGDSSVYQSIINSNPYREQMITVRKVECTNHLLRNLCKKLKIVAEATEPKLRRNCDFIKFRNVVKNNILKIRNEIVQLSERRRKEEQPQHRLATELREDIINVPSHIFGEHKQCKERGRTCENIAKTNNQNYVPHLKLYGLYPKIQNAIAYLSAYADSLLLNVSNNLAESFHSTVCAEIGGKHVFYGARGSYDTRIAAAVVQHNTQQALTELHKSVCNSVPSIIENLEKRQQIKTARTRESRKVDGKQKKIFLNIETDGYYGPQSQKSDVSSEIFEEKKTKAYGRIVRKCQRLERK</sequence>
<protein>
    <recommendedName>
        <fullName evidence="1">Mutator-like transposase domain-containing protein</fullName>
    </recommendedName>
</protein>
<dbReference type="Proteomes" id="UP000078492">
    <property type="component" value="Unassembled WGS sequence"/>
</dbReference>
<evidence type="ECO:0000259" key="1">
    <source>
        <dbReference type="Pfam" id="PF20700"/>
    </source>
</evidence>
<reference evidence="2 3" key="1">
    <citation type="submission" date="2015-09" db="EMBL/GenBank/DDBJ databases">
        <title>Trachymyrmex cornetzi WGS genome.</title>
        <authorList>
            <person name="Nygaard S."/>
            <person name="Hu H."/>
            <person name="Boomsma J."/>
            <person name="Zhang G."/>
        </authorList>
    </citation>
    <scope>NUCLEOTIDE SEQUENCE [LARGE SCALE GENOMIC DNA]</scope>
    <source>
        <strain evidence="2">Tcor2-1</strain>
        <tissue evidence="2">Whole body</tissue>
    </source>
</reference>
<name>A0A151JAT9_9HYME</name>
<dbReference type="InterPro" id="IPR049012">
    <property type="entry name" value="Mutator_transp_dom"/>
</dbReference>
<accession>A0A151JAT9</accession>
<proteinExistence type="predicted"/>
<evidence type="ECO:0000313" key="3">
    <source>
        <dbReference type="Proteomes" id="UP000078492"/>
    </source>
</evidence>
<feature type="domain" description="Mutator-like transposase" evidence="1">
    <location>
        <begin position="2"/>
        <end position="241"/>
    </location>
</feature>
<dbReference type="Pfam" id="PF20700">
    <property type="entry name" value="Mutator"/>
    <property type="match status" value="1"/>
</dbReference>